<accession>A0A850QFD2</accession>
<dbReference type="RefSeq" id="WP_176803451.1">
    <property type="nucleotide sequence ID" value="NZ_JABXYJ010000004.1"/>
</dbReference>
<sequence length="267" mass="29792">MSEFKLAAGSMVKFGCTTGQLYPALRQGLAKEIPAQGFSDTGNQSPPGVMVGELMAYFAACAGFCNATSQLHHAHQEVLSAFVQALQEQHGRKPEMPELEAIAHQAGLPVVLEITLEQDCVLLADPHFVAEDEAEKSWKLWRSGALQTAEGIPAAWIRHFYFPRLLDYRDIGTARNPRMLEQTTDAALMVGGLMQSWHKDTPADLLNAFQKQYGRINFSQRSPFNETALERFFNLHAMLDPATRLLNQMTLWQDIDALTKKQHIPLA</sequence>
<dbReference type="AlphaFoldDB" id="A0A850QFD2"/>
<gene>
    <name evidence="1" type="ORF">HV832_09240</name>
</gene>
<comment type="caution">
    <text evidence="1">The sequence shown here is derived from an EMBL/GenBank/DDBJ whole genome shotgun (WGS) entry which is preliminary data.</text>
</comment>
<protein>
    <submittedName>
        <fullName evidence="1">Uncharacterized protein</fullName>
    </submittedName>
</protein>
<proteinExistence type="predicted"/>
<evidence type="ECO:0000313" key="1">
    <source>
        <dbReference type="EMBL" id="NVO78018.1"/>
    </source>
</evidence>
<name>A0A850QFD2_9BURK</name>
<organism evidence="1 2">
    <name type="scientific">Undibacterium oligocarboniphilum</name>
    <dbReference type="NCBI Taxonomy" id="666702"/>
    <lineage>
        <taxon>Bacteria</taxon>
        <taxon>Pseudomonadati</taxon>
        <taxon>Pseudomonadota</taxon>
        <taxon>Betaproteobacteria</taxon>
        <taxon>Burkholderiales</taxon>
        <taxon>Oxalobacteraceae</taxon>
        <taxon>Undibacterium</taxon>
    </lineage>
</organism>
<reference evidence="1 2" key="1">
    <citation type="submission" date="2020-06" db="EMBL/GenBank/DDBJ databases">
        <authorList>
            <person name="Qiu C."/>
            <person name="Liu Z."/>
        </authorList>
    </citation>
    <scope>NUCLEOTIDE SEQUENCE [LARGE SCALE GENOMIC DNA]</scope>
    <source>
        <strain evidence="1 2">EM 1</strain>
    </source>
</reference>
<evidence type="ECO:0000313" key="2">
    <source>
        <dbReference type="Proteomes" id="UP000588051"/>
    </source>
</evidence>
<dbReference type="Proteomes" id="UP000588051">
    <property type="component" value="Unassembled WGS sequence"/>
</dbReference>
<dbReference type="EMBL" id="JABXYJ010000004">
    <property type="protein sequence ID" value="NVO78018.1"/>
    <property type="molecule type" value="Genomic_DNA"/>
</dbReference>
<keyword evidence="2" id="KW-1185">Reference proteome</keyword>